<dbReference type="OrthoDB" id="3508621at2759"/>
<reference evidence="1" key="2">
    <citation type="journal article" date="2023" name="IMA Fungus">
        <title>Comparative genomic study of the Penicillium genus elucidates a diverse pangenome and 15 lateral gene transfer events.</title>
        <authorList>
            <person name="Petersen C."/>
            <person name="Sorensen T."/>
            <person name="Nielsen M.R."/>
            <person name="Sondergaard T.E."/>
            <person name="Sorensen J.L."/>
            <person name="Fitzpatrick D.A."/>
            <person name="Frisvad J.C."/>
            <person name="Nielsen K.L."/>
        </authorList>
    </citation>
    <scope>NUCLEOTIDE SEQUENCE</scope>
    <source>
        <strain evidence="1">IBT 17660</strain>
    </source>
</reference>
<organism evidence="1 2">
    <name type="scientific">Penicillium desertorum</name>
    <dbReference type="NCBI Taxonomy" id="1303715"/>
    <lineage>
        <taxon>Eukaryota</taxon>
        <taxon>Fungi</taxon>
        <taxon>Dikarya</taxon>
        <taxon>Ascomycota</taxon>
        <taxon>Pezizomycotina</taxon>
        <taxon>Eurotiomycetes</taxon>
        <taxon>Eurotiomycetidae</taxon>
        <taxon>Eurotiales</taxon>
        <taxon>Aspergillaceae</taxon>
        <taxon>Penicillium</taxon>
    </lineage>
</organism>
<dbReference type="AlphaFoldDB" id="A0A9X0BX73"/>
<sequence>MNESPMNLRKTLTINILGVGCRWTSGNMPFDTVDNSPELPGPIDLWRLATDGKSKKLRYLLFAMTANTGGYLEGNHICEVFIVIEVKAAHQDRISVPKFSGKKLYRWLYGLRMTRTAGVFLLTSKIDTNIPLKYFMLPSTYRHLIVSQNEDEVYLTLAAIPRNTSDTCKGTSVLQEEVLHGCFSP</sequence>
<name>A0A9X0BX73_9EURO</name>
<evidence type="ECO:0000313" key="1">
    <source>
        <dbReference type="EMBL" id="KAJ5487666.1"/>
    </source>
</evidence>
<proteinExistence type="predicted"/>
<dbReference type="Proteomes" id="UP001147760">
    <property type="component" value="Unassembled WGS sequence"/>
</dbReference>
<protein>
    <submittedName>
        <fullName evidence="1">Uncharacterized protein</fullName>
    </submittedName>
</protein>
<accession>A0A9X0BX73</accession>
<reference evidence="1" key="1">
    <citation type="submission" date="2022-12" db="EMBL/GenBank/DDBJ databases">
        <authorList>
            <person name="Petersen C."/>
        </authorList>
    </citation>
    <scope>NUCLEOTIDE SEQUENCE</scope>
    <source>
        <strain evidence="1">IBT 17660</strain>
    </source>
</reference>
<dbReference type="EMBL" id="JAPWDO010000001">
    <property type="protein sequence ID" value="KAJ5487666.1"/>
    <property type="molecule type" value="Genomic_DNA"/>
</dbReference>
<comment type="caution">
    <text evidence="1">The sequence shown here is derived from an EMBL/GenBank/DDBJ whole genome shotgun (WGS) entry which is preliminary data.</text>
</comment>
<keyword evidence="2" id="KW-1185">Reference proteome</keyword>
<evidence type="ECO:0000313" key="2">
    <source>
        <dbReference type="Proteomes" id="UP001147760"/>
    </source>
</evidence>
<gene>
    <name evidence="1" type="ORF">N7530_001966</name>
</gene>